<comment type="caution">
    <text evidence="9">The sequence shown here is derived from an EMBL/GenBank/DDBJ whole genome shotgun (WGS) entry which is preliminary data.</text>
</comment>
<evidence type="ECO:0000313" key="9">
    <source>
        <dbReference type="EMBL" id="ODR07704.1"/>
    </source>
</evidence>
<evidence type="ECO:0000256" key="4">
    <source>
        <dbReference type="ARBA" id="ARBA00022692"/>
    </source>
</evidence>
<organism evidence="9 10">
    <name type="scientific">Mycobacterium sherrisii</name>
    <dbReference type="NCBI Taxonomy" id="243061"/>
    <lineage>
        <taxon>Bacteria</taxon>
        <taxon>Bacillati</taxon>
        <taxon>Actinomycetota</taxon>
        <taxon>Actinomycetes</taxon>
        <taxon>Mycobacteriales</taxon>
        <taxon>Mycobacteriaceae</taxon>
        <taxon>Mycobacterium</taxon>
        <taxon>Mycobacterium simiae complex</taxon>
    </lineage>
</organism>
<evidence type="ECO:0000259" key="8">
    <source>
        <dbReference type="Pfam" id="PF19053"/>
    </source>
</evidence>
<sequence>MTAIPQTAPGKLISAASEQVRVSVLCNKIQADVVLPLDVPIAALTPKLVKLTLDDADAQSGASDDPFANEAKHNVWVLSRFDDSTPLSPAGTLRDADITEGTLLRLTARRALTPPTLHDDVVDAAARLNKSGHPAWDAAAARWMTFLGVHLASAVWVYFLLADVFAANRAAMVGLSLAVASVLTGAATLAHRSYQQPDAATALGWAVLPIAAAVAWVGLHGLGGYGWAAGCAVMVALSVMLLRIIGTGHWGYLAVGTAFGLTGISVTTWTAGLRADLAGAGLASVATLGCLAVHKLDVRRSRVHASRHHSASDDVTIPPGAEHIWADLRAATLTRSAIYTGLAVSAGLGTLAVLGSTAALRWPALIFALSCAAALGLYSRRPVTAEEKSGLVIPAAAVAVLSCSQAHAASPPMPLIAWLVLLTTTMVVVLIGLNTPARKLRAWPKTVSAYLTYLITAALIPLAIWVVGGYERLGIR</sequence>
<comment type="subcellular location">
    <subcellularLocation>
        <location evidence="1">Cell membrane</location>
        <topology evidence="1">Multi-pass membrane protein</topology>
    </subcellularLocation>
</comment>
<feature type="transmembrane region" description="Helical" evidence="7">
    <location>
        <begin position="252"/>
        <end position="271"/>
    </location>
</feature>
<evidence type="ECO:0000256" key="3">
    <source>
        <dbReference type="ARBA" id="ARBA00022475"/>
    </source>
</evidence>
<comment type="similarity">
    <text evidence="2">Belongs to the EccD/Snm4 family.</text>
</comment>
<feature type="transmembrane region" description="Helical" evidence="7">
    <location>
        <begin position="202"/>
        <end position="219"/>
    </location>
</feature>
<feature type="domain" description="EccD-like transmembrane" evidence="8">
    <location>
        <begin position="143"/>
        <end position="472"/>
    </location>
</feature>
<dbReference type="InterPro" id="IPR024962">
    <property type="entry name" value="YukD-like"/>
</dbReference>
<keyword evidence="3" id="KW-1003">Cell membrane</keyword>
<dbReference type="AlphaFoldDB" id="A0A1E3T042"/>
<feature type="transmembrane region" description="Helical" evidence="7">
    <location>
        <begin position="225"/>
        <end position="245"/>
    </location>
</feature>
<keyword evidence="10" id="KW-1185">Reference proteome</keyword>
<evidence type="ECO:0000256" key="1">
    <source>
        <dbReference type="ARBA" id="ARBA00004651"/>
    </source>
</evidence>
<keyword evidence="6 7" id="KW-0472">Membrane</keyword>
<evidence type="ECO:0000256" key="6">
    <source>
        <dbReference type="ARBA" id="ARBA00023136"/>
    </source>
</evidence>
<evidence type="ECO:0000313" key="10">
    <source>
        <dbReference type="Proteomes" id="UP000094224"/>
    </source>
</evidence>
<feature type="transmembrane region" description="Helical" evidence="7">
    <location>
        <begin position="337"/>
        <end position="354"/>
    </location>
</feature>
<dbReference type="RefSeq" id="WP_069399809.1">
    <property type="nucleotide sequence ID" value="NZ_MIHC01000011.1"/>
</dbReference>
<dbReference type="Pfam" id="PF19053">
    <property type="entry name" value="EccD"/>
    <property type="match status" value="1"/>
</dbReference>
<feature type="transmembrane region" description="Helical" evidence="7">
    <location>
        <begin position="140"/>
        <end position="159"/>
    </location>
</feature>
<feature type="transmembrane region" description="Helical" evidence="7">
    <location>
        <begin position="277"/>
        <end position="294"/>
    </location>
</feature>
<feature type="transmembrane region" description="Helical" evidence="7">
    <location>
        <begin position="447"/>
        <end position="467"/>
    </location>
</feature>
<dbReference type="Proteomes" id="UP000094224">
    <property type="component" value="Unassembled WGS sequence"/>
</dbReference>
<reference evidence="10" key="1">
    <citation type="submission" date="2016-09" db="EMBL/GenBank/DDBJ databases">
        <authorList>
            <person name="Greninger A.L."/>
            <person name="Jerome K.R."/>
            <person name="Mcnair B."/>
            <person name="Wallis C."/>
            <person name="Fang F."/>
        </authorList>
    </citation>
    <scope>NUCLEOTIDE SEQUENCE [LARGE SCALE GENOMIC DNA]</scope>
    <source>
        <strain evidence="10">BC1_M4</strain>
    </source>
</reference>
<feature type="transmembrane region" description="Helical" evidence="7">
    <location>
        <begin position="171"/>
        <end position="190"/>
    </location>
</feature>
<dbReference type="InterPro" id="IPR006707">
    <property type="entry name" value="T7SS_EccD"/>
</dbReference>
<dbReference type="EMBL" id="MIHC01000011">
    <property type="protein sequence ID" value="ODR07704.1"/>
    <property type="molecule type" value="Genomic_DNA"/>
</dbReference>
<accession>A0A1E3T042</accession>
<feature type="transmembrane region" description="Helical" evidence="7">
    <location>
        <begin position="415"/>
        <end position="435"/>
    </location>
</feature>
<dbReference type="Gene3D" id="3.10.20.90">
    <property type="entry name" value="Phosphatidylinositol 3-kinase Catalytic Subunit, Chain A, domain 1"/>
    <property type="match status" value="1"/>
</dbReference>
<protein>
    <submittedName>
        <fullName evidence="9">Type VII secretion integral membrane protein EccD</fullName>
    </submittedName>
</protein>
<dbReference type="Pfam" id="PF08817">
    <property type="entry name" value="YukD"/>
    <property type="match status" value="1"/>
</dbReference>
<keyword evidence="5 7" id="KW-1133">Transmembrane helix</keyword>
<proteinExistence type="inferred from homology"/>
<dbReference type="NCBIfam" id="TIGR03920">
    <property type="entry name" value="T7SS_EccD"/>
    <property type="match status" value="1"/>
</dbReference>
<evidence type="ECO:0000256" key="2">
    <source>
        <dbReference type="ARBA" id="ARBA00006162"/>
    </source>
</evidence>
<dbReference type="GO" id="GO:0005886">
    <property type="term" value="C:plasma membrane"/>
    <property type="evidence" value="ECO:0007669"/>
    <property type="project" value="UniProtKB-SubCell"/>
</dbReference>
<dbReference type="STRING" id="243061.AWC25_19215"/>
<evidence type="ECO:0000256" key="5">
    <source>
        <dbReference type="ARBA" id="ARBA00022989"/>
    </source>
</evidence>
<gene>
    <name evidence="9" type="ORF">BHQ21_08215</name>
</gene>
<dbReference type="InterPro" id="IPR044049">
    <property type="entry name" value="EccD_transm"/>
</dbReference>
<keyword evidence="4 7" id="KW-0812">Transmembrane</keyword>
<name>A0A1E3T042_9MYCO</name>
<evidence type="ECO:0000256" key="7">
    <source>
        <dbReference type="SAM" id="Phobius"/>
    </source>
</evidence>